<organism evidence="1 2">
    <name type="scientific">Lepeophtheirus salmonis</name>
    <name type="common">Salmon louse</name>
    <name type="synonym">Caligus salmonis</name>
    <dbReference type="NCBI Taxonomy" id="72036"/>
    <lineage>
        <taxon>Eukaryota</taxon>
        <taxon>Metazoa</taxon>
        <taxon>Ecdysozoa</taxon>
        <taxon>Arthropoda</taxon>
        <taxon>Crustacea</taxon>
        <taxon>Multicrustacea</taxon>
        <taxon>Hexanauplia</taxon>
        <taxon>Copepoda</taxon>
        <taxon>Siphonostomatoida</taxon>
        <taxon>Caligidae</taxon>
        <taxon>Lepeophtheirus</taxon>
    </lineage>
</organism>
<name>A0A7R8D8P2_LEPSM</name>
<dbReference type="Proteomes" id="UP000675881">
    <property type="component" value="Chromosome 9"/>
</dbReference>
<reference evidence="1" key="1">
    <citation type="submission" date="2021-02" db="EMBL/GenBank/DDBJ databases">
        <authorList>
            <person name="Bekaert M."/>
        </authorList>
    </citation>
    <scope>NUCLEOTIDE SEQUENCE</scope>
    <source>
        <strain evidence="1">IoA-00</strain>
    </source>
</reference>
<protein>
    <submittedName>
        <fullName evidence="1">(salmon louse) hypothetical protein</fullName>
    </submittedName>
</protein>
<sequence length="184" mass="21564">MILEKLTRDLIEIWCHSSLPTLEHRYVQANMKRSIVKAETLPSKYQIQKEKEEEWIKRMSNLFNNMFNCCNCGVLRISNIEDEGNYNETHQELCNKRNGYAFNESMERSWRFDLSYGTTTAMITSKTKDLKNIQMKKLKLTAQGKRDLELNKILTHSQCLERLVALTSRASKHEIGQKKGILVF</sequence>
<proteinExistence type="predicted"/>
<dbReference type="AlphaFoldDB" id="A0A7R8D8P2"/>
<evidence type="ECO:0000313" key="2">
    <source>
        <dbReference type="Proteomes" id="UP000675881"/>
    </source>
</evidence>
<evidence type="ECO:0000313" key="1">
    <source>
        <dbReference type="EMBL" id="CAF3036817.1"/>
    </source>
</evidence>
<accession>A0A7R8D8P2</accession>
<gene>
    <name evidence="1" type="ORF">LSAA_14827</name>
</gene>
<keyword evidence="2" id="KW-1185">Reference proteome</keyword>
<dbReference type="EMBL" id="HG994588">
    <property type="protein sequence ID" value="CAF3036817.1"/>
    <property type="molecule type" value="Genomic_DNA"/>
</dbReference>